<evidence type="ECO:0000313" key="2">
    <source>
        <dbReference type="EMBL" id="RWR96751.1"/>
    </source>
</evidence>
<comment type="caution">
    <text evidence="2">The sequence shown here is derived from an EMBL/GenBank/DDBJ whole genome shotgun (WGS) entry which is preliminary data.</text>
</comment>
<keyword evidence="3" id="KW-1185">Reference proteome</keyword>
<proteinExistence type="predicted"/>
<reference evidence="2 3" key="1">
    <citation type="journal article" date="2019" name="Nat. Plants">
        <title>Stout camphor tree genome fills gaps in understanding of flowering plant genome evolution.</title>
        <authorList>
            <person name="Chaw S.M."/>
            <person name="Liu Y.C."/>
            <person name="Wu Y.W."/>
            <person name="Wang H.Y."/>
            <person name="Lin C.I."/>
            <person name="Wu C.S."/>
            <person name="Ke H.M."/>
            <person name="Chang L.Y."/>
            <person name="Hsu C.Y."/>
            <person name="Yang H.T."/>
            <person name="Sudianto E."/>
            <person name="Hsu M.H."/>
            <person name="Wu K.P."/>
            <person name="Wang L.N."/>
            <person name="Leebens-Mack J.H."/>
            <person name="Tsai I.J."/>
        </authorList>
    </citation>
    <scope>NUCLEOTIDE SEQUENCE [LARGE SCALE GENOMIC DNA]</scope>
    <source>
        <strain evidence="3">cv. Chaw 1501</strain>
        <tissue evidence="2">Young leaves</tissue>
    </source>
</reference>
<evidence type="ECO:0000313" key="3">
    <source>
        <dbReference type="Proteomes" id="UP000283530"/>
    </source>
</evidence>
<dbReference type="PANTHER" id="PTHR37766:SF1">
    <property type="entry name" value="OS01G0897100 PROTEIN"/>
    <property type="match status" value="1"/>
</dbReference>
<gene>
    <name evidence="2" type="ORF">CKAN_02615200</name>
</gene>
<dbReference type="OrthoDB" id="1927237at2759"/>
<protein>
    <submittedName>
        <fullName evidence="2">Uncharacterized protein</fullName>
    </submittedName>
</protein>
<name>A0A3S3NK63_9MAGN</name>
<evidence type="ECO:0000256" key="1">
    <source>
        <dbReference type="SAM" id="MobiDB-lite"/>
    </source>
</evidence>
<dbReference type="STRING" id="337451.A0A3S3NK63"/>
<accession>A0A3S3NK63</accession>
<dbReference type="Proteomes" id="UP000283530">
    <property type="component" value="Unassembled WGS sequence"/>
</dbReference>
<dbReference type="AlphaFoldDB" id="A0A3S3NK63"/>
<feature type="region of interest" description="Disordered" evidence="1">
    <location>
        <begin position="429"/>
        <end position="449"/>
    </location>
</feature>
<sequence length="519" mass="59680">MVHLFLLEPPLGDVGNENAAQKNVSLLQELESIIWSVIMSGGRSEARLWLCTTISCIRSITPHNQCELFVNLLRSKPKKKLVAARLVQMIFEKRPQKAGPIIAKKSYMLEKFFEGNPQRILQWFSNFSVAGEAGHRKGARALSQFAFLNRDICWEELEWKGKHGQSPAMVATKPHYFLDLDVLRTVENFLENVPDFWSSDEFAESLKDGEILLIDKKFFVDQFVRLMYEENSEDVWEMINEFLIESQFSILSQHLLILLDEHELCAFLISLCKFLPTRLDGLDVSSQSYWLEIVLLTCNDHASIDELLLLTAVINKGRQLLRLIHDDEHVEEKGKIEGLLLDSGKDSCDTDHWALMKRCLGMKKTEAIKFLGLQSWALHYILSRECTTRESCESMFAKNGISFQRSDSYSLVQIDRNWSDVDDGGSIRHRRKKKMKTSKRRKKYDHDDSSDDELWKVERSSGWQDLKSGGGSWLLSTDGYSCSWSSADLPEHINYFIDIGQRGLLLFVNEDFAATSHSF</sequence>
<feature type="compositionally biased region" description="Basic residues" evidence="1">
    <location>
        <begin position="429"/>
        <end position="443"/>
    </location>
</feature>
<dbReference type="EMBL" id="QPKB01000012">
    <property type="protein sequence ID" value="RWR96751.1"/>
    <property type="molecule type" value="Genomic_DNA"/>
</dbReference>
<dbReference type="PANTHER" id="PTHR37766">
    <property type="entry name" value="OS01G0897100 PROTEIN"/>
    <property type="match status" value="1"/>
</dbReference>
<organism evidence="2 3">
    <name type="scientific">Cinnamomum micranthum f. kanehirae</name>
    <dbReference type="NCBI Taxonomy" id="337451"/>
    <lineage>
        <taxon>Eukaryota</taxon>
        <taxon>Viridiplantae</taxon>
        <taxon>Streptophyta</taxon>
        <taxon>Embryophyta</taxon>
        <taxon>Tracheophyta</taxon>
        <taxon>Spermatophyta</taxon>
        <taxon>Magnoliopsida</taxon>
        <taxon>Magnoliidae</taxon>
        <taxon>Laurales</taxon>
        <taxon>Lauraceae</taxon>
        <taxon>Cinnamomum</taxon>
    </lineage>
</organism>